<dbReference type="RefSeq" id="WP_125007573.1">
    <property type="nucleotide sequence ID" value="NZ_BEXA01000001.1"/>
</dbReference>
<dbReference type="Proteomes" id="UP000286974">
    <property type="component" value="Unassembled WGS sequence"/>
</dbReference>
<reference evidence="2 3" key="1">
    <citation type="submission" date="2017-11" db="EMBL/GenBank/DDBJ databases">
        <title>Draft Genome Sequence of Lactobacillus curieae NBRC 111893 isolated from Koso, a Japanese sugar-Vegetable Fermented Beverage.</title>
        <authorList>
            <person name="Chiou T.Y."/>
            <person name="Oshima K."/>
            <person name="Suda W."/>
            <person name="Hattori M."/>
            <person name="Takahashi T."/>
        </authorList>
    </citation>
    <scope>NUCLEOTIDE SEQUENCE [LARGE SCALE GENOMIC DNA]</scope>
    <source>
        <strain evidence="2 3">NBRC111893</strain>
    </source>
</reference>
<name>A0A401FHW6_9LACO</name>
<comment type="caution">
    <text evidence="2">The sequence shown here is derived from an EMBL/GenBank/DDBJ whole genome shotgun (WGS) entry which is preliminary data.</text>
</comment>
<evidence type="ECO:0000313" key="3">
    <source>
        <dbReference type="Proteomes" id="UP000286974"/>
    </source>
</evidence>
<feature type="region of interest" description="Disordered" evidence="1">
    <location>
        <begin position="33"/>
        <end position="104"/>
    </location>
</feature>
<accession>A0A401FHW6</accession>
<evidence type="ECO:0000256" key="1">
    <source>
        <dbReference type="SAM" id="MobiDB-lite"/>
    </source>
</evidence>
<sequence>MHHRKEKKLFLSIVFPKKLLKIIIKIGRKIKNSKKRTRIVKNETTNSLPAKDDSTTKTEQNGATSISNDGNTNSSNTNSSNTNNSGVVSAMTDAEKKAAEDQKLNQEAQNANIRLQPWYTGTATAANVGQVVYYTTASVSNVVGQATSIVNSITGVASALKSLI</sequence>
<organism evidence="2 3">
    <name type="scientific">Lentilactobacillus kosonis</name>
    <dbReference type="NCBI Taxonomy" id="2810561"/>
    <lineage>
        <taxon>Bacteria</taxon>
        <taxon>Bacillati</taxon>
        <taxon>Bacillota</taxon>
        <taxon>Bacilli</taxon>
        <taxon>Lactobacillales</taxon>
        <taxon>Lactobacillaceae</taxon>
        <taxon>Lentilactobacillus</taxon>
    </lineage>
</organism>
<feature type="compositionally biased region" description="Basic and acidic residues" evidence="1">
    <location>
        <begin position="93"/>
        <end position="104"/>
    </location>
</feature>
<gene>
    <name evidence="2" type="ORF">NBRC111893_109</name>
</gene>
<protein>
    <submittedName>
        <fullName evidence="2">Uncharacterized protein</fullName>
    </submittedName>
</protein>
<dbReference type="OrthoDB" id="2329401at2"/>
<evidence type="ECO:0000313" key="2">
    <source>
        <dbReference type="EMBL" id="GAY71963.1"/>
    </source>
</evidence>
<feature type="compositionally biased region" description="Low complexity" evidence="1">
    <location>
        <begin position="64"/>
        <end position="89"/>
    </location>
</feature>
<keyword evidence="3" id="KW-1185">Reference proteome</keyword>
<proteinExistence type="predicted"/>
<dbReference type="EMBL" id="BEXA01000001">
    <property type="protein sequence ID" value="GAY71963.1"/>
    <property type="molecule type" value="Genomic_DNA"/>
</dbReference>
<dbReference type="AlphaFoldDB" id="A0A401FHW6"/>